<accession>A0A0C9Z588</accession>
<gene>
    <name evidence="1" type="ORF">PISMIDRAFT_685051</name>
</gene>
<keyword evidence="2" id="KW-1185">Reference proteome</keyword>
<dbReference type="Proteomes" id="UP000054018">
    <property type="component" value="Unassembled WGS sequence"/>
</dbReference>
<evidence type="ECO:0000313" key="1">
    <source>
        <dbReference type="EMBL" id="KIK17602.1"/>
    </source>
</evidence>
<dbReference type="EMBL" id="KN833823">
    <property type="protein sequence ID" value="KIK17602.1"/>
    <property type="molecule type" value="Genomic_DNA"/>
</dbReference>
<organism evidence="1 2">
    <name type="scientific">Pisolithus microcarpus 441</name>
    <dbReference type="NCBI Taxonomy" id="765257"/>
    <lineage>
        <taxon>Eukaryota</taxon>
        <taxon>Fungi</taxon>
        <taxon>Dikarya</taxon>
        <taxon>Basidiomycota</taxon>
        <taxon>Agaricomycotina</taxon>
        <taxon>Agaricomycetes</taxon>
        <taxon>Agaricomycetidae</taxon>
        <taxon>Boletales</taxon>
        <taxon>Sclerodermatineae</taxon>
        <taxon>Pisolithaceae</taxon>
        <taxon>Pisolithus</taxon>
    </lineage>
</organism>
<reference evidence="1 2" key="1">
    <citation type="submission" date="2014-04" db="EMBL/GenBank/DDBJ databases">
        <authorList>
            <consortium name="DOE Joint Genome Institute"/>
            <person name="Kuo A."/>
            <person name="Kohler A."/>
            <person name="Costa M.D."/>
            <person name="Nagy L.G."/>
            <person name="Floudas D."/>
            <person name="Copeland A."/>
            <person name="Barry K.W."/>
            <person name="Cichocki N."/>
            <person name="Veneault-Fourrey C."/>
            <person name="LaButti K."/>
            <person name="Lindquist E.A."/>
            <person name="Lipzen A."/>
            <person name="Lundell T."/>
            <person name="Morin E."/>
            <person name="Murat C."/>
            <person name="Sun H."/>
            <person name="Tunlid A."/>
            <person name="Henrissat B."/>
            <person name="Grigoriev I.V."/>
            <person name="Hibbett D.S."/>
            <person name="Martin F."/>
            <person name="Nordberg H.P."/>
            <person name="Cantor M.N."/>
            <person name="Hua S.X."/>
        </authorList>
    </citation>
    <scope>NUCLEOTIDE SEQUENCE [LARGE SCALE GENOMIC DNA]</scope>
    <source>
        <strain evidence="1 2">441</strain>
    </source>
</reference>
<dbReference type="AlphaFoldDB" id="A0A0C9Z588"/>
<name>A0A0C9Z588_9AGAM</name>
<sequence length="53" mass="5840">MQCQPGRTGLTADNSQEPTEIAAGFKGSWPRVLKESRNYKSGINSAYILPLTR</sequence>
<proteinExistence type="predicted"/>
<reference evidence="2" key="2">
    <citation type="submission" date="2015-01" db="EMBL/GenBank/DDBJ databases">
        <title>Evolutionary Origins and Diversification of the Mycorrhizal Mutualists.</title>
        <authorList>
            <consortium name="DOE Joint Genome Institute"/>
            <consortium name="Mycorrhizal Genomics Consortium"/>
            <person name="Kohler A."/>
            <person name="Kuo A."/>
            <person name="Nagy L.G."/>
            <person name="Floudas D."/>
            <person name="Copeland A."/>
            <person name="Barry K.W."/>
            <person name="Cichocki N."/>
            <person name="Veneault-Fourrey C."/>
            <person name="LaButti K."/>
            <person name="Lindquist E.A."/>
            <person name="Lipzen A."/>
            <person name="Lundell T."/>
            <person name="Morin E."/>
            <person name="Murat C."/>
            <person name="Riley R."/>
            <person name="Ohm R."/>
            <person name="Sun H."/>
            <person name="Tunlid A."/>
            <person name="Henrissat B."/>
            <person name="Grigoriev I.V."/>
            <person name="Hibbett D.S."/>
            <person name="Martin F."/>
        </authorList>
    </citation>
    <scope>NUCLEOTIDE SEQUENCE [LARGE SCALE GENOMIC DNA]</scope>
    <source>
        <strain evidence="2">441</strain>
    </source>
</reference>
<dbReference type="HOGENOM" id="CLU_3069563_0_0_1"/>
<protein>
    <submittedName>
        <fullName evidence="1">Unplaced genomic scaffold scaffold_139, whole genome shotgun sequence</fullName>
    </submittedName>
</protein>
<evidence type="ECO:0000313" key="2">
    <source>
        <dbReference type="Proteomes" id="UP000054018"/>
    </source>
</evidence>